<proteinExistence type="predicted"/>
<evidence type="ECO:0000256" key="1">
    <source>
        <dbReference type="SAM" id="SignalP"/>
    </source>
</evidence>
<dbReference type="AlphaFoldDB" id="A0A5B8VGX1"/>
<feature type="chain" id="PRO_5022964424" evidence="1">
    <location>
        <begin position="22"/>
        <end position="192"/>
    </location>
</feature>
<dbReference type="Proteomes" id="UP000321533">
    <property type="component" value="Chromosome"/>
</dbReference>
<keyword evidence="1" id="KW-0732">Signal</keyword>
<dbReference type="InterPro" id="IPR011460">
    <property type="entry name" value="Lcl_C"/>
</dbReference>
<dbReference type="RefSeq" id="WP_147192692.1">
    <property type="nucleotide sequence ID" value="NZ_CP042435.1"/>
</dbReference>
<gene>
    <name evidence="3" type="ORF">FRZ67_21860</name>
</gene>
<name>A0A5B8VGX1_9BACT</name>
<sequence>MKTSMKTTLAAIILLSVVACKKESIHTNTGLAAADASKSVQALVIGQDYQGGIIIYIDTSGAHGLIAAKTDQSLGATWYNGVYGITGATGKIIGTGPANTRKIVKAQGTTGVYAARVCAQLKVDVYNDWYLPSKNELAEVYKQKAIIGAGNFVYWSSTEVDGNIAWAQNFSTGGRKQSDKSKIYHVRAVRTF</sequence>
<dbReference type="OrthoDB" id="9765957at2"/>
<evidence type="ECO:0000259" key="2">
    <source>
        <dbReference type="Pfam" id="PF07603"/>
    </source>
</evidence>
<feature type="signal peptide" evidence="1">
    <location>
        <begin position="1"/>
        <end position="21"/>
    </location>
</feature>
<feature type="domain" description="Lcl C-terminal" evidence="2">
    <location>
        <begin position="110"/>
        <end position="190"/>
    </location>
</feature>
<reference evidence="3 4" key="1">
    <citation type="journal article" date="2016" name="Int. J. Syst. Evol. Microbiol.">
        <title>Panacibacter ginsenosidivorans gen. nov., sp. nov., with ginsenoside converting activity isolated from soil of a ginseng field.</title>
        <authorList>
            <person name="Siddiqi M.Z."/>
            <person name="Muhammad Shafi S."/>
            <person name="Choi K.D."/>
            <person name="Im W.T."/>
        </authorList>
    </citation>
    <scope>NUCLEOTIDE SEQUENCE [LARGE SCALE GENOMIC DNA]</scope>
    <source>
        <strain evidence="3 4">Gsoil1550</strain>
    </source>
</reference>
<accession>A0A5B8VGX1</accession>
<dbReference type="EMBL" id="CP042435">
    <property type="protein sequence ID" value="QEC69816.1"/>
    <property type="molecule type" value="Genomic_DNA"/>
</dbReference>
<protein>
    <submittedName>
        <fullName evidence="3">DUF1566 domain-containing protein</fullName>
    </submittedName>
</protein>
<evidence type="ECO:0000313" key="4">
    <source>
        <dbReference type="Proteomes" id="UP000321533"/>
    </source>
</evidence>
<organism evidence="3 4">
    <name type="scientific">Panacibacter ginsenosidivorans</name>
    <dbReference type="NCBI Taxonomy" id="1813871"/>
    <lineage>
        <taxon>Bacteria</taxon>
        <taxon>Pseudomonadati</taxon>
        <taxon>Bacteroidota</taxon>
        <taxon>Chitinophagia</taxon>
        <taxon>Chitinophagales</taxon>
        <taxon>Chitinophagaceae</taxon>
        <taxon>Panacibacter</taxon>
    </lineage>
</organism>
<evidence type="ECO:0000313" key="3">
    <source>
        <dbReference type="EMBL" id="QEC69816.1"/>
    </source>
</evidence>
<dbReference type="Pfam" id="PF07603">
    <property type="entry name" value="Lcl_C"/>
    <property type="match status" value="1"/>
</dbReference>
<dbReference type="KEGG" id="pgin:FRZ67_21860"/>
<dbReference type="PROSITE" id="PS51257">
    <property type="entry name" value="PROKAR_LIPOPROTEIN"/>
    <property type="match status" value="1"/>
</dbReference>
<keyword evidence="4" id="KW-1185">Reference proteome</keyword>